<evidence type="ECO:0008006" key="7">
    <source>
        <dbReference type="Google" id="ProtNLM"/>
    </source>
</evidence>
<dbReference type="Gene3D" id="1.10.150.520">
    <property type="match status" value="1"/>
</dbReference>
<keyword evidence="4" id="KW-0460">Magnesium</keyword>
<dbReference type="PRINTS" id="PR00413">
    <property type="entry name" value="HADHALOGNASE"/>
</dbReference>
<proteinExistence type="predicted"/>
<dbReference type="GO" id="GO:0016791">
    <property type="term" value="F:phosphatase activity"/>
    <property type="evidence" value="ECO:0007669"/>
    <property type="project" value="TreeGrafter"/>
</dbReference>
<dbReference type="Proteomes" id="UP000179069">
    <property type="component" value="Unassembled WGS sequence"/>
</dbReference>
<dbReference type="AlphaFoldDB" id="A0A1G1VLH2"/>
<evidence type="ECO:0000256" key="2">
    <source>
        <dbReference type="ARBA" id="ARBA00022723"/>
    </source>
</evidence>
<comment type="cofactor">
    <cofactor evidence="1">
        <name>Mg(2+)</name>
        <dbReference type="ChEBI" id="CHEBI:18420"/>
    </cofactor>
</comment>
<dbReference type="PANTHER" id="PTHR46470:SF2">
    <property type="entry name" value="GLYCERALDEHYDE 3-PHOSPHATE PHOSPHATASE"/>
    <property type="match status" value="1"/>
</dbReference>
<dbReference type="InterPro" id="IPR023214">
    <property type="entry name" value="HAD_sf"/>
</dbReference>
<dbReference type="SFLD" id="SFLDG01129">
    <property type="entry name" value="C1.5:_HAD__Beta-PGM__Phosphata"/>
    <property type="match status" value="1"/>
</dbReference>
<name>A0A1G1VLH2_9BACT</name>
<gene>
    <name evidence="5" type="ORF">A2785_01560</name>
</gene>
<reference evidence="5 6" key="1">
    <citation type="journal article" date="2016" name="Nat. Commun.">
        <title>Thousands of microbial genomes shed light on interconnected biogeochemical processes in an aquifer system.</title>
        <authorList>
            <person name="Anantharaman K."/>
            <person name="Brown C.T."/>
            <person name="Hug L.A."/>
            <person name="Sharon I."/>
            <person name="Castelle C.J."/>
            <person name="Probst A.J."/>
            <person name="Thomas B.C."/>
            <person name="Singh A."/>
            <person name="Wilkins M.J."/>
            <person name="Karaoz U."/>
            <person name="Brodie E.L."/>
            <person name="Williams K.H."/>
            <person name="Hubbard S.S."/>
            <person name="Banfield J.F."/>
        </authorList>
    </citation>
    <scope>NUCLEOTIDE SEQUENCE [LARGE SCALE GENOMIC DNA]</scope>
</reference>
<evidence type="ECO:0000256" key="4">
    <source>
        <dbReference type="ARBA" id="ARBA00022842"/>
    </source>
</evidence>
<organism evidence="5 6">
    <name type="scientific">Candidatus Chisholmbacteria bacterium RIFCSPHIGHO2_01_FULL_49_18</name>
    <dbReference type="NCBI Taxonomy" id="1797590"/>
    <lineage>
        <taxon>Bacteria</taxon>
        <taxon>Candidatus Chisholmiibacteriota</taxon>
    </lineage>
</organism>
<dbReference type="PANTHER" id="PTHR46470">
    <property type="entry name" value="N-ACYLNEURAMINATE-9-PHOSPHATASE"/>
    <property type="match status" value="1"/>
</dbReference>
<dbReference type="SFLD" id="SFLDS00003">
    <property type="entry name" value="Haloacid_Dehalogenase"/>
    <property type="match status" value="1"/>
</dbReference>
<dbReference type="Gene3D" id="3.40.50.1000">
    <property type="entry name" value="HAD superfamily/HAD-like"/>
    <property type="match status" value="1"/>
</dbReference>
<dbReference type="InterPro" id="IPR006439">
    <property type="entry name" value="HAD-SF_hydro_IA"/>
</dbReference>
<evidence type="ECO:0000256" key="3">
    <source>
        <dbReference type="ARBA" id="ARBA00022801"/>
    </source>
</evidence>
<evidence type="ECO:0000313" key="5">
    <source>
        <dbReference type="EMBL" id="OGY16259.1"/>
    </source>
</evidence>
<protein>
    <recommendedName>
        <fullName evidence="7">HAD family hydrolase</fullName>
    </recommendedName>
</protein>
<sequence>MHIPSWLPSIRALGWDLDGTLYPPSQTLTKLIQKRQYQAVSEKMRWSLQRTRSEYEKRYLNLGSNTKTISSFGIDGISFFTSAWDTIDLSVFIHRDERMVHMFDSLASRRHFLISNSNRLDQIQKKLLLIGLQAEIFEVIVPTEELGEVKPDPAPFLFALEKLRLPPEQTLFIGDRVSTDVMGASAVGMRTCRIGETTPSADICIPSVYDILLIFSDR</sequence>
<comment type="caution">
    <text evidence="5">The sequence shown here is derived from an EMBL/GenBank/DDBJ whole genome shotgun (WGS) entry which is preliminary data.</text>
</comment>
<keyword evidence="2" id="KW-0479">Metal-binding</keyword>
<dbReference type="NCBIfam" id="TIGR01549">
    <property type="entry name" value="HAD-SF-IA-v1"/>
    <property type="match status" value="1"/>
</dbReference>
<keyword evidence="3" id="KW-0378">Hydrolase</keyword>
<dbReference type="EMBL" id="MHCI01000018">
    <property type="protein sequence ID" value="OGY16259.1"/>
    <property type="molecule type" value="Genomic_DNA"/>
</dbReference>
<dbReference type="SUPFAM" id="SSF56784">
    <property type="entry name" value="HAD-like"/>
    <property type="match status" value="1"/>
</dbReference>
<dbReference type="GO" id="GO:0044281">
    <property type="term" value="P:small molecule metabolic process"/>
    <property type="evidence" value="ECO:0007669"/>
    <property type="project" value="UniProtKB-ARBA"/>
</dbReference>
<dbReference type="InterPro" id="IPR036412">
    <property type="entry name" value="HAD-like_sf"/>
</dbReference>
<dbReference type="Pfam" id="PF00702">
    <property type="entry name" value="Hydrolase"/>
    <property type="match status" value="1"/>
</dbReference>
<accession>A0A1G1VLH2</accession>
<evidence type="ECO:0000313" key="6">
    <source>
        <dbReference type="Proteomes" id="UP000179069"/>
    </source>
</evidence>
<dbReference type="GO" id="GO:0046872">
    <property type="term" value="F:metal ion binding"/>
    <property type="evidence" value="ECO:0007669"/>
    <property type="project" value="UniProtKB-KW"/>
</dbReference>
<dbReference type="InterPro" id="IPR051400">
    <property type="entry name" value="HAD-like_hydrolase"/>
</dbReference>
<evidence type="ECO:0000256" key="1">
    <source>
        <dbReference type="ARBA" id="ARBA00001946"/>
    </source>
</evidence>